<keyword evidence="1 4" id="KW-0436">Ligase</keyword>
<name>A2G4Z6_TRIV3</name>
<dbReference type="RefSeq" id="XP_001300698.1">
    <property type="nucleotide sequence ID" value="XM_001300697.1"/>
</dbReference>
<dbReference type="Pfam" id="PF03133">
    <property type="entry name" value="TTL"/>
    <property type="match status" value="1"/>
</dbReference>
<reference evidence="4" key="2">
    <citation type="journal article" date="2007" name="Science">
        <title>Draft genome sequence of the sexually transmitted pathogen Trichomonas vaginalis.</title>
        <authorList>
            <person name="Carlton J.M."/>
            <person name="Hirt R.P."/>
            <person name="Silva J.C."/>
            <person name="Delcher A.L."/>
            <person name="Schatz M."/>
            <person name="Zhao Q."/>
            <person name="Wortman J.R."/>
            <person name="Bidwell S.L."/>
            <person name="Alsmark U.C.M."/>
            <person name="Besteiro S."/>
            <person name="Sicheritz-Ponten T."/>
            <person name="Noel C.J."/>
            <person name="Dacks J.B."/>
            <person name="Foster P.G."/>
            <person name="Simillion C."/>
            <person name="Van de Peer Y."/>
            <person name="Miranda-Saavedra D."/>
            <person name="Barton G.J."/>
            <person name="Westrop G.D."/>
            <person name="Mueller S."/>
            <person name="Dessi D."/>
            <person name="Fiori P.L."/>
            <person name="Ren Q."/>
            <person name="Paulsen I."/>
            <person name="Zhang H."/>
            <person name="Bastida-Corcuera F.D."/>
            <person name="Simoes-Barbosa A."/>
            <person name="Brown M.T."/>
            <person name="Hayes R.D."/>
            <person name="Mukherjee M."/>
            <person name="Okumura C.Y."/>
            <person name="Schneider R."/>
            <person name="Smith A.J."/>
            <person name="Vanacova S."/>
            <person name="Villalvazo M."/>
            <person name="Haas B.J."/>
            <person name="Pertea M."/>
            <person name="Feldblyum T.V."/>
            <person name="Utterback T.R."/>
            <person name="Shu C.L."/>
            <person name="Osoegawa K."/>
            <person name="de Jong P.J."/>
            <person name="Hrdy I."/>
            <person name="Horvathova L."/>
            <person name="Zubacova Z."/>
            <person name="Dolezal P."/>
            <person name="Malik S.B."/>
            <person name="Logsdon J.M. Jr."/>
            <person name="Henze K."/>
            <person name="Gupta A."/>
            <person name="Wang C.C."/>
            <person name="Dunne R.L."/>
            <person name="Upcroft J.A."/>
            <person name="Upcroft P."/>
            <person name="White O."/>
            <person name="Salzberg S.L."/>
            <person name="Tang P."/>
            <person name="Chiu C.-H."/>
            <person name="Lee Y.-S."/>
            <person name="Embley T.M."/>
            <person name="Coombs G.H."/>
            <person name="Mottram J.C."/>
            <person name="Tachezy J."/>
            <person name="Fraser-Liggett C.M."/>
            <person name="Johnson P.J."/>
        </authorList>
    </citation>
    <scope>NUCLEOTIDE SEQUENCE [LARGE SCALE GENOMIC DNA]</scope>
    <source>
        <strain evidence="4">G3</strain>
    </source>
</reference>
<proteinExistence type="predicted"/>
<keyword evidence="5" id="KW-1185">Reference proteome</keyword>
<accession>A2G4Z6</accession>
<dbReference type="eggNOG" id="KOG2158">
    <property type="taxonomic scope" value="Eukaryota"/>
</dbReference>
<dbReference type="InParanoid" id="A2G4Z6"/>
<dbReference type="GO" id="GO:0015631">
    <property type="term" value="F:tubulin binding"/>
    <property type="evidence" value="ECO:0000318"/>
    <property type="project" value="GO_Central"/>
</dbReference>
<gene>
    <name evidence="4" type="ORF">TVAG_096130</name>
</gene>
<dbReference type="VEuPathDB" id="TrichDB:TVAG_096130"/>
<keyword evidence="2" id="KW-0547">Nucleotide-binding</keyword>
<dbReference type="GO" id="GO:0036064">
    <property type="term" value="C:ciliary basal body"/>
    <property type="evidence" value="ECO:0000318"/>
    <property type="project" value="GO_Central"/>
</dbReference>
<dbReference type="InterPro" id="IPR004344">
    <property type="entry name" value="TTL/TTLL_fam"/>
</dbReference>
<dbReference type="Gene3D" id="3.30.470.20">
    <property type="entry name" value="ATP-grasp fold, B domain"/>
    <property type="match status" value="1"/>
</dbReference>
<dbReference type="GO" id="GO:0000226">
    <property type="term" value="P:microtubule cytoskeleton organization"/>
    <property type="evidence" value="ECO:0000318"/>
    <property type="project" value="GO_Central"/>
</dbReference>
<dbReference type="VEuPathDB" id="TrichDB:TVAGG3_0655190"/>
<dbReference type="GO" id="GO:0005524">
    <property type="term" value="F:ATP binding"/>
    <property type="evidence" value="ECO:0007669"/>
    <property type="project" value="UniProtKB-KW"/>
</dbReference>
<dbReference type="PANTHER" id="PTHR12241">
    <property type="entry name" value="TUBULIN POLYGLUTAMYLASE"/>
    <property type="match status" value="1"/>
</dbReference>
<dbReference type="EMBL" id="DS114401">
    <property type="protein sequence ID" value="EAX87768.1"/>
    <property type="molecule type" value="Genomic_DNA"/>
</dbReference>
<dbReference type="Proteomes" id="UP000001542">
    <property type="component" value="Unassembled WGS sequence"/>
</dbReference>
<sequence>MLSRGTKIEAGKVKYPIVKEAFAKFGIDITHGDPEAKIVWFDGTIPPEFFLTLLPYQRLNKIPGMDYICFKSNTFQALNACRYKYPKVYTFYPLTFLLPFQYSDFQHEHLRECSRTHQPVTWIVKPRAGCCGNGIKLIQNTFELAEKKDSCIVQSYISPFLVNGYKFDFRFYVCISTLNPYTVFIYNEGIARFCTKKYSPPTRQTLDDKYCHLTNTAVNVTNEDAPPDMDFTRRASEVLAEIVATDPRGAGLWDRIKTAAALTAVAIYSPIVAQVLKDSLERKTHMRTQVQPQDKLKHSEEYPNLAPLNKYFHIMGIDVLINDKCEPIILELNDRPSMHVTFDYEEQLKPKLIYDALSLITTDGTPPEAGKTSPNWEQILPVAPETALGQTVSEIMDSFRHELTPKLALMNSAKKPKFPFKTSTKTKLPPLRPACQ</sequence>
<evidence type="ECO:0000313" key="4">
    <source>
        <dbReference type="EMBL" id="EAX87768.1"/>
    </source>
</evidence>
<dbReference type="SUPFAM" id="SSF56059">
    <property type="entry name" value="Glutathione synthetase ATP-binding domain-like"/>
    <property type="match status" value="1"/>
</dbReference>
<keyword evidence="3" id="KW-0067">ATP-binding</keyword>
<dbReference type="KEGG" id="tva:4745420"/>
<reference evidence="4" key="1">
    <citation type="submission" date="2006-10" db="EMBL/GenBank/DDBJ databases">
        <authorList>
            <person name="Amadeo P."/>
            <person name="Zhao Q."/>
            <person name="Wortman J."/>
            <person name="Fraser-Liggett C."/>
            <person name="Carlton J."/>
        </authorList>
    </citation>
    <scope>NUCLEOTIDE SEQUENCE</scope>
    <source>
        <strain evidence="4">G3</strain>
    </source>
</reference>
<dbReference type="PANTHER" id="PTHR12241:SF154">
    <property type="entry name" value="TUBULIN POLYGLUTAMYLASE TTLL11"/>
    <property type="match status" value="1"/>
</dbReference>
<dbReference type="GO" id="GO:0070740">
    <property type="term" value="F:tubulin-glutamic acid ligase activity"/>
    <property type="evidence" value="ECO:0000318"/>
    <property type="project" value="GO_Central"/>
</dbReference>
<organism evidence="4 5">
    <name type="scientific">Trichomonas vaginalis (strain ATCC PRA-98 / G3)</name>
    <dbReference type="NCBI Taxonomy" id="412133"/>
    <lineage>
        <taxon>Eukaryota</taxon>
        <taxon>Metamonada</taxon>
        <taxon>Parabasalia</taxon>
        <taxon>Trichomonadida</taxon>
        <taxon>Trichomonadidae</taxon>
        <taxon>Trichomonas</taxon>
    </lineage>
</organism>
<dbReference type="SMR" id="A2G4Z6"/>
<evidence type="ECO:0000256" key="1">
    <source>
        <dbReference type="ARBA" id="ARBA00022598"/>
    </source>
</evidence>
<evidence type="ECO:0000256" key="2">
    <source>
        <dbReference type="ARBA" id="ARBA00022741"/>
    </source>
</evidence>
<dbReference type="OrthoDB" id="202825at2759"/>
<dbReference type="PROSITE" id="PS51221">
    <property type="entry name" value="TTL"/>
    <property type="match status" value="1"/>
</dbReference>
<dbReference type="AlphaFoldDB" id="A2G4Z6"/>
<protein>
    <submittedName>
        <fullName evidence="4">Tubulin-tyrosine ligase family protein</fullName>
    </submittedName>
</protein>
<evidence type="ECO:0000313" key="5">
    <source>
        <dbReference type="Proteomes" id="UP000001542"/>
    </source>
</evidence>
<evidence type="ECO:0000256" key="3">
    <source>
        <dbReference type="ARBA" id="ARBA00022840"/>
    </source>
</evidence>